<protein>
    <submittedName>
        <fullName evidence="3">ComF family protein</fullName>
    </submittedName>
</protein>
<feature type="domain" description="Double zinc ribbon" evidence="2">
    <location>
        <begin position="7"/>
        <end position="57"/>
    </location>
</feature>
<accession>A0A934KGI8</accession>
<comment type="similarity">
    <text evidence="1">Belongs to the ComF/GntX family.</text>
</comment>
<dbReference type="InterPro" id="IPR029057">
    <property type="entry name" value="PRTase-like"/>
</dbReference>
<dbReference type="CDD" id="cd06223">
    <property type="entry name" value="PRTases_typeI"/>
    <property type="match status" value="1"/>
</dbReference>
<gene>
    <name evidence="3" type="ORF">JF888_14120</name>
</gene>
<evidence type="ECO:0000256" key="1">
    <source>
        <dbReference type="ARBA" id="ARBA00008007"/>
    </source>
</evidence>
<proteinExistence type="inferred from homology"/>
<evidence type="ECO:0000313" key="3">
    <source>
        <dbReference type="EMBL" id="MBJ7604300.1"/>
    </source>
</evidence>
<comment type="caution">
    <text evidence="3">The sequence shown here is derived from an EMBL/GenBank/DDBJ whole genome shotgun (WGS) entry which is preliminary data.</text>
</comment>
<dbReference type="RefSeq" id="WP_338181704.1">
    <property type="nucleotide sequence ID" value="NZ_JAEKNQ010000056.1"/>
</dbReference>
<dbReference type="InterPro" id="IPR000836">
    <property type="entry name" value="PRTase_dom"/>
</dbReference>
<evidence type="ECO:0000259" key="2">
    <source>
        <dbReference type="Pfam" id="PF18912"/>
    </source>
</evidence>
<dbReference type="EMBL" id="JAEKNQ010000056">
    <property type="protein sequence ID" value="MBJ7604300.1"/>
    <property type="molecule type" value="Genomic_DNA"/>
</dbReference>
<dbReference type="Proteomes" id="UP000620075">
    <property type="component" value="Unassembled WGS sequence"/>
</dbReference>
<dbReference type="InterPro" id="IPR044005">
    <property type="entry name" value="DZR_2"/>
</dbReference>
<dbReference type="PANTHER" id="PTHR47505">
    <property type="entry name" value="DNA UTILIZATION PROTEIN YHGH"/>
    <property type="match status" value="1"/>
</dbReference>
<dbReference type="InterPro" id="IPR051910">
    <property type="entry name" value="ComF/GntX_DNA_util-trans"/>
</dbReference>
<dbReference type="Pfam" id="PF18912">
    <property type="entry name" value="DZR_2"/>
    <property type="match status" value="1"/>
</dbReference>
<dbReference type="PANTHER" id="PTHR47505:SF1">
    <property type="entry name" value="DNA UTILIZATION PROTEIN YHGH"/>
    <property type="match status" value="1"/>
</dbReference>
<reference evidence="3 4" key="1">
    <citation type="submission" date="2020-10" db="EMBL/GenBank/DDBJ databases">
        <title>Ca. Dormibacterota MAGs.</title>
        <authorList>
            <person name="Montgomery K."/>
        </authorList>
    </citation>
    <scope>NUCLEOTIDE SEQUENCE [LARGE SCALE GENOMIC DNA]</scope>
    <source>
        <strain evidence="3">SC8811_S16_3</strain>
    </source>
</reference>
<name>A0A934KGI8_9BACT</name>
<organism evidence="3 4">
    <name type="scientific">Candidatus Dormiibacter inghamiae</name>
    <dbReference type="NCBI Taxonomy" id="3127013"/>
    <lineage>
        <taxon>Bacteria</taxon>
        <taxon>Bacillati</taxon>
        <taxon>Candidatus Dormiibacterota</taxon>
        <taxon>Candidatus Dormibacteria</taxon>
        <taxon>Candidatus Dormibacterales</taxon>
        <taxon>Candidatus Dormibacteraceae</taxon>
        <taxon>Candidatus Dormiibacter</taxon>
    </lineage>
</organism>
<dbReference type="AlphaFoldDB" id="A0A934KGI8"/>
<evidence type="ECO:0000313" key="4">
    <source>
        <dbReference type="Proteomes" id="UP000620075"/>
    </source>
</evidence>
<dbReference type="Gene3D" id="3.40.50.2020">
    <property type="match status" value="1"/>
</dbReference>
<dbReference type="SUPFAM" id="SSF53271">
    <property type="entry name" value="PRTase-like"/>
    <property type="match status" value="1"/>
</dbReference>
<sequence length="230" mass="25051">MAGWNRLLDWLLPPRCGGCGAVGAWLCAGCRDRVRRLEEPLCRRCGRELEHAGISCGCRARLRCLSRLRSVAAYEGPLERAIHRFKYAGWQALAPALAGLLTEVVSVEVGVHTDAQLVPVPLHPRRLRQRGYNQAVLLVGDLRHRLRLQKPAGRLIRVRDTPPQVGLDRLRRRSNVDDAFEWRGPPLAGGAILLVDDVATTGATLESCAAALKAGGAGQVVAVTLARVDV</sequence>